<dbReference type="EMBL" id="CP129683">
    <property type="protein sequence ID" value="XDS50018.1"/>
    <property type="molecule type" value="Genomic_DNA"/>
</dbReference>
<dbReference type="AlphaFoldDB" id="A0AB39UIY7"/>
<protein>
    <submittedName>
        <fullName evidence="6">Family 1 glycosylhydrolase</fullName>
    </submittedName>
</protein>
<evidence type="ECO:0000313" key="5">
    <source>
        <dbReference type="EMBL" id="XDS46428.1"/>
    </source>
</evidence>
<evidence type="ECO:0000256" key="4">
    <source>
        <dbReference type="RuleBase" id="RU003690"/>
    </source>
</evidence>
<evidence type="ECO:0000256" key="2">
    <source>
        <dbReference type="ARBA" id="ARBA00022801"/>
    </source>
</evidence>
<dbReference type="KEGG" id="bfk:QN062_06290"/>
<accession>A0AB39UIY7</accession>
<proteinExistence type="inferred from homology"/>
<dbReference type="PANTHER" id="PTHR10353">
    <property type="entry name" value="GLYCOSYL HYDROLASE"/>
    <property type="match status" value="1"/>
</dbReference>
<evidence type="ECO:0000313" key="6">
    <source>
        <dbReference type="EMBL" id="XDS48791.1"/>
    </source>
</evidence>
<dbReference type="InterPro" id="IPR017853">
    <property type="entry name" value="GH"/>
</dbReference>
<name>A0AB39UIY7_9BIFI</name>
<dbReference type="InterPro" id="IPR001360">
    <property type="entry name" value="Glyco_hydro_1"/>
</dbReference>
<dbReference type="GO" id="GO:0005829">
    <property type="term" value="C:cytosol"/>
    <property type="evidence" value="ECO:0007669"/>
    <property type="project" value="TreeGrafter"/>
</dbReference>
<evidence type="ECO:0000256" key="3">
    <source>
        <dbReference type="ARBA" id="ARBA00023295"/>
    </source>
</evidence>
<keyword evidence="3" id="KW-0326">Glycosidase</keyword>
<evidence type="ECO:0000256" key="1">
    <source>
        <dbReference type="ARBA" id="ARBA00010838"/>
    </source>
</evidence>
<reference evidence="6" key="1">
    <citation type="submission" date="2023-07" db="EMBL/GenBank/DDBJ databases">
        <title>Bifidobacterium aquikefiriaerophilum sp. nov. and Bifidobacterium eccum sp. nov., isolated from water kefir.</title>
        <authorList>
            <person name="Breselge S."/>
            <person name="Bellassi P."/>
            <person name="Barcenilla C."/>
            <person name="Alvarez-Ordonez A."/>
            <person name="Morelli L."/>
            <person name="Cotter P.D."/>
        </authorList>
    </citation>
    <scope>NUCLEOTIDE SEQUENCE</scope>
    <source>
        <strain evidence="7">WK012_4_13</strain>
        <strain evidence="6">WK013_4_14</strain>
        <strain evidence="5">WK048_4_13</strain>
    </source>
</reference>
<dbReference type="GO" id="GO:0016052">
    <property type="term" value="P:carbohydrate catabolic process"/>
    <property type="evidence" value="ECO:0007669"/>
    <property type="project" value="TreeGrafter"/>
</dbReference>
<comment type="similarity">
    <text evidence="1 4">Belongs to the glycosyl hydrolase 1 family.</text>
</comment>
<sequence length="417" mass="46007">MHERQTTDHMIRPGTAMDGTSIAMPEGFLFGAATSPHQVEGSNVNSDWWAYEHAPSGPISELSGPACDSYHHWREDMRLLADAGFNAYRFGIEWARIEPKPGVFDEAEIAHYGEMIDGARGMGLSALVTLHHFTLPLWFARQGGWTSSHATEHFLQYISAVMPILKHGVTGIVTINEPNMVAILGRVTSGEVSFSDMEPGVLPDPDPSVALALKKAHHAAADMLHRELPGVAVGWSVANQCVQALHGGEERARAYSQSIEDQFILAAEHDDFIGIQSYTRTVFGADGKRVQPRSEDLTSNGWEYYPQAVGGAIEHTHALIPQVPLLVTENGISTHDDEQRISYTQGALQSISSLLVQGLPIRGYFHWSLLDNYEWGSWEPTFGLASVDRSSPDFTRIAKPSLAWLGNWAKLQRMPCR</sequence>
<dbReference type="Pfam" id="PF00232">
    <property type="entry name" value="Glyco_hydro_1"/>
    <property type="match status" value="2"/>
</dbReference>
<dbReference type="Gene3D" id="3.20.20.80">
    <property type="entry name" value="Glycosidases"/>
    <property type="match status" value="2"/>
</dbReference>
<dbReference type="PRINTS" id="PR00131">
    <property type="entry name" value="GLHYDRLASE1"/>
</dbReference>
<keyword evidence="2" id="KW-0378">Hydrolase</keyword>
<evidence type="ECO:0000313" key="7">
    <source>
        <dbReference type="EMBL" id="XDS50018.1"/>
    </source>
</evidence>
<dbReference type="RefSeq" id="WP_369340990.1">
    <property type="nucleotide sequence ID" value="NZ_CP129675.1"/>
</dbReference>
<dbReference type="EMBL" id="CP129675">
    <property type="protein sequence ID" value="XDS46428.1"/>
    <property type="molecule type" value="Genomic_DNA"/>
</dbReference>
<dbReference type="PANTHER" id="PTHR10353:SF209">
    <property type="entry name" value="GALACTOLIPID GALACTOSYLTRANSFERASE SFR2, CHLOROPLASTIC"/>
    <property type="match status" value="1"/>
</dbReference>
<dbReference type="GO" id="GO:0008422">
    <property type="term" value="F:beta-glucosidase activity"/>
    <property type="evidence" value="ECO:0007669"/>
    <property type="project" value="TreeGrafter"/>
</dbReference>
<gene>
    <name evidence="7" type="ORF">QN062_06290</name>
    <name evidence="6" type="ORF">QN216_00485</name>
    <name evidence="5" type="ORF">QN217_09960</name>
</gene>
<dbReference type="SUPFAM" id="SSF51445">
    <property type="entry name" value="(Trans)glycosidases"/>
    <property type="match status" value="1"/>
</dbReference>
<dbReference type="EMBL" id="CP129682">
    <property type="protein sequence ID" value="XDS48791.1"/>
    <property type="molecule type" value="Genomic_DNA"/>
</dbReference>
<organism evidence="6">
    <name type="scientific">Bifidobacterium fermentum</name>
    <dbReference type="NCBI Taxonomy" id="3059035"/>
    <lineage>
        <taxon>Bacteria</taxon>
        <taxon>Bacillati</taxon>
        <taxon>Actinomycetota</taxon>
        <taxon>Actinomycetes</taxon>
        <taxon>Bifidobacteriales</taxon>
        <taxon>Bifidobacteriaceae</taxon>
        <taxon>Bifidobacterium</taxon>
    </lineage>
</organism>